<dbReference type="PANTHER" id="PTHR43297:SF14">
    <property type="entry name" value="ATPASE AAA-TYPE CORE DOMAIN-CONTAINING PROTEIN"/>
    <property type="match status" value="1"/>
</dbReference>
<name>A0A9D2LDM9_9MICO</name>
<gene>
    <name evidence="11" type="ORF">H9786_09360</name>
</gene>
<dbReference type="EMBL" id="DWZH01000069">
    <property type="protein sequence ID" value="HJB10719.1"/>
    <property type="molecule type" value="Genomic_DNA"/>
</dbReference>
<dbReference type="InterPro" id="IPR003593">
    <property type="entry name" value="AAA+_ATPase"/>
</dbReference>
<reference evidence="11" key="1">
    <citation type="journal article" date="2021" name="PeerJ">
        <title>Extensive microbial diversity within the chicken gut microbiome revealed by metagenomics and culture.</title>
        <authorList>
            <person name="Gilroy R."/>
            <person name="Ravi A."/>
            <person name="Getino M."/>
            <person name="Pursley I."/>
            <person name="Horton D.L."/>
            <person name="Alikhan N.F."/>
            <person name="Baker D."/>
            <person name="Gharbi K."/>
            <person name="Hall N."/>
            <person name="Watson M."/>
            <person name="Adriaenssens E.M."/>
            <person name="Foster-Nyarko E."/>
            <person name="Jarju S."/>
            <person name="Secka A."/>
            <person name="Antonio M."/>
            <person name="Oren A."/>
            <person name="Chaudhuri R.R."/>
            <person name="La Ragione R."/>
            <person name="Hildebrand F."/>
            <person name="Pallen M.J."/>
        </authorList>
    </citation>
    <scope>NUCLEOTIDE SEQUENCE</scope>
    <source>
        <strain evidence="11">ChiHjej13B12-24818</strain>
    </source>
</reference>
<keyword evidence="7 11" id="KW-0067">ATP-binding</keyword>
<keyword evidence="9" id="KW-0472">Membrane</keyword>
<feature type="domain" description="ABC transporter" evidence="10">
    <location>
        <begin position="3"/>
        <end position="249"/>
    </location>
</feature>
<dbReference type="SMART" id="SM00382">
    <property type="entry name" value="AAA"/>
    <property type="match status" value="1"/>
</dbReference>
<accession>A0A9D2LDM9</accession>
<dbReference type="InterPro" id="IPR003439">
    <property type="entry name" value="ABC_transporter-like_ATP-bd"/>
</dbReference>
<evidence type="ECO:0000256" key="8">
    <source>
        <dbReference type="ARBA" id="ARBA00022967"/>
    </source>
</evidence>
<dbReference type="InterPro" id="IPR017871">
    <property type="entry name" value="ABC_transporter-like_CS"/>
</dbReference>
<dbReference type="Pfam" id="PF00005">
    <property type="entry name" value="ABC_tran"/>
    <property type="match status" value="1"/>
</dbReference>
<sequence length="272" mass="29528">MTLEITSLGVRTSSGRELLRDISWSVPTGGRLGIIGESGSGKSLTAQAILGLLPRGMDVTGSVQLDGEEMLGRSEKSLRQLRGRRIAMVFQEPLTALDPLMPVGRQIQGPLHLHTELRGAAARKRMSQLLEQVALRDHERILRSYPWELSGGQRQRVALAMALACEPDVLIADEPTTALDVTLQDEILTLLADLIERSGVTLVFVSHDLPVVARVADDLVVMRDGEVVETGSAREVLTIPTSDYARRLVESARSVTALPTLGDPTADEEETP</sequence>
<keyword evidence="8" id="KW-1278">Translocase</keyword>
<comment type="similarity">
    <text evidence="2">Belongs to the ABC transporter superfamily.</text>
</comment>
<comment type="caution">
    <text evidence="11">The sequence shown here is derived from an EMBL/GenBank/DDBJ whole genome shotgun (WGS) entry which is preliminary data.</text>
</comment>
<evidence type="ECO:0000256" key="4">
    <source>
        <dbReference type="ARBA" id="ARBA00022475"/>
    </source>
</evidence>
<keyword evidence="5" id="KW-0997">Cell inner membrane</keyword>
<dbReference type="SUPFAM" id="SSF52540">
    <property type="entry name" value="P-loop containing nucleoside triphosphate hydrolases"/>
    <property type="match status" value="1"/>
</dbReference>
<protein>
    <submittedName>
        <fullName evidence="11">ABC transporter ATP-binding protein</fullName>
    </submittedName>
</protein>
<dbReference type="Proteomes" id="UP000823823">
    <property type="component" value="Unassembled WGS sequence"/>
</dbReference>
<evidence type="ECO:0000256" key="1">
    <source>
        <dbReference type="ARBA" id="ARBA00004202"/>
    </source>
</evidence>
<dbReference type="InterPro" id="IPR027417">
    <property type="entry name" value="P-loop_NTPase"/>
</dbReference>
<dbReference type="PROSITE" id="PS00211">
    <property type="entry name" value="ABC_TRANSPORTER_1"/>
    <property type="match status" value="1"/>
</dbReference>
<keyword evidence="4" id="KW-1003">Cell membrane</keyword>
<evidence type="ECO:0000256" key="2">
    <source>
        <dbReference type="ARBA" id="ARBA00005417"/>
    </source>
</evidence>
<evidence type="ECO:0000256" key="7">
    <source>
        <dbReference type="ARBA" id="ARBA00022840"/>
    </source>
</evidence>
<dbReference type="GO" id="GO:0005886">
    <property type="term" value="C:plasma membrane"/>
    <property type="evidence" value="ECO:0007669"/>
    <property type="project" value="UniProtKB-SubCell"/>
</dbReference>
<dbReference type="Gene3D" id="3.40.50.300">
    <property type="entry name" value="P-loop containing nucleotide triphosphate hydrolases"/>
    <property type="match status" value="1"/>
</dbReference>
<proteinExistence type="inferred from homology"/>
<dbReference type="GO" id="GO:0005524">
    <property type="term" value="F:ATP binding"/>
    <property type="evidence" value="ECO:0007669"/>
    <property type="project" value="UniProtKB-KW"/>
</dbReference>
<evidence type="ECO:0000256" key="3">
    <source>
        <dbReference type="ARBA" id="ARBA00022448"/>
    </source>
</evidence>
<organism evidence="11 12">
    <name type="scientific">Candidatus Brachybacterium merdavium</name>
    <dbReference type="NCBI Taxonomy" id="2838513"/>
    <lineage>
        <taxon>Bacteria</taxon>
        <taxon>Bacillati</taxon>
        <taxon>Actinomycetota</taxon>
        <taxon>Actinomycetes</taxon>
        <taxon>Micrococcales</taxon>
        <taxon>Dermabacteraceae</taxon>
        <taxon>Brachybacterium</taxon>
    </lineage>
</organism>
<dbReference type="CDD" id="cd03257">
    <property type="entry name" value="ABC_NikE_OppD_transporters"/>
    <property type="match status" value="1"/>
</dbReference>
<evidence type="ECO:0000256" key="6">
    <source>
        <dbReference type="ARBA" id="ARBA00022741"/>
    </source>
</evidence>
<reference evidence="11" key="2">
    <citation type="submission" date="2021-04" db="EMBL/GenBank/DDBJ databases">
        <authorList>
            <person name="Gilroy R."/>
        </authorList>
    </citation>
    <scope>NUCLEOTIDE SEQUENCE</scope>
    <source>
        <strain evidence="11">ChiHjej13B12-24818</strain>
    </source>
</reference>
<evidence type="ECO:0000313" key="12">
    <source>
        <dbReference type="Proteomes" id="UP000823823"/>
    </source>
</evidence>
<keyword evidence="6" id="KW-0547">Nucleotide-binding</keyword>
<keyword evidence="3" id="KW-0813">Transport</keyword>
<dbReference type="GO" id="GO:0016887">
    <property type="term" value="F:ATP hydrolysis activity"/>
    <property type="evidence" value="ECO:0007669"/>
    <property type="project" value="InterPro"/>
</dbReference>
<dbReference type="InterPro" id="IPR050388">
    <property type="entry name" value="ABC_Ni/Peptide_Import"/>
</dbReference>
<dbReference type="AlphaFoldDB" id="A0A9D2LDM9"/>
<evidence type="ECO:0000313" key="11">
    <source>
        <dbReference type="EMBL" id="HJB10719.1"/>
    </source>
</evidence>
<dbReference type="PANTHER" id="PTHR43297">
    <property type="entry name" value="OLIGOPEPTIDE TRANSPORT ATP-BINDING PROTEIN APPD"/>
    <property type="match status" value="1"/>
</dbReference>
<evidence type="ECO:0000256" key="9">
    <source>
        <dbReference type="ARBA" id="ARBA00023136"/>
    </source>
</evidence>
<evidence type="ECO:0000256" key="5">
    <source>
        <dbReference type="ARBA" id="ARBA00022519"/>
    </source>
</evidence>
<dbReference type="PROSITE" id="PS50893">
    <property type="entry name" value="ABC_TRANSPORTER_2"/>
    <property type="match status" value="1"/>
</dbReference>
<comment type="subcellular location">
    <subcellularLocation>
        <location evidence="1">Cell membrane</location>
        <topology evidence="1">Peripheral membrane protein</topology>
    </subcellularLocation>
</comment>
<evidence type="ECO:0000259" key="10">
    <source>
        <dbReference type="PROSITE" id="PS50893"/>
    </source>
</evidence>